<organism evidence="1 2">
    <name type="scientific">Actinopolymorpha pittospori</name>
    <dbReference type="NCBI Taxonomy" id="648752"/>
    <lineage>
        <taxon>Bacteria</taxon>
        <taxon>Bacillati</taxon>
        <taxon>Actinomycetota</taxon>
        <taxon>Actinomycetes</taxon>
        <taxon>Propionibacteriales</taxon>
        <taxon>Actinopolymorphaceae</taxon>
        <taxon>Actinopolymorpha</taxon>
    </lineage>
</organism>
<dbReference type="EMBL" id="JADBEM010000001">
    <property type="protein sequence ID" value="MBE1605929.1"/>
    <property type="molecule type" value="Genomic_DNA"/>
</dbReference>
<evidence type="ECO:0000313" key="2">
    <source>
        <dbReference type="Proteomes" id="UP000638648"/>
    </source>
</evidence>
<protein>
    <submittedName>
        <fullName evidence="1">Uncharacterized protein</fullName>
    </submittedName>
</protein>
<evidence type="ECO:0000313" key="1">
    <source>
        <dbReference type="EMBL" id="MBE1605929.1"/>
    </source>
</evidence>
<gene>
    <name evidence="1" type="ORF">HEB94_002777</name>
</gene>
<dbReference type="RefSeq" id="WP_192750142.1">
    <property type="nucleotide sequence ID" value="NZ_BAABJL010000244.1"/>
</dbReference>
<name>A0A927R8Z5_9ACTN</name>
<sequence>MDPIADFVRARYPDGFVGMKVDAGTVVVYRLAPYGPAVDKAVRERFPAARVRFVDSTTDEAELQARADQIAAGGDSGY</sequence>
<accession>A0A927R8Z5</accession>
<proteinExistence type="predicted"/>
<dbReference type="AlphaFoldDB" id="A0A927R8Z5"/>
<dbReference type="Proteomes" id="UP000638648">
    <property type="component" value="Unassembled WGS sequence"/>
</dbReference>
<keyword evidence="2" id="KW-1185">Reference proteome</keyword>
<comment type="caution">
    <text evidence="1">The sequence shown here is derived from an EMBL/GenBank/DDBJ whole genome shotgun (WGS) entry which is preliminary data.</text>
</comment>
<reference evidence="1" key="1">
    <citation type="submission" date="2020-10" db="EMBL/GenBank/DDBJ databases">
        <title>Sequencing the genomes of 1000 actinobacteria strains.</title>
        <authorList>
            <person name="Klenk H.-P."/>
        </authorList>
    </citation>
    <scope>NUCLEOTIDE SEQUENCE</scope>
    <source>
        <strain evidence="1">DSM 45354</strain>
    </source>
</reference>